<feature type="domain" description="HTH cro/C1-type" evidence="1">
    <location>
        <begin position="12"/>
        <end position="61"/>
    </location>
</feature>
<dbReference type="RefSeq" id="WP_249282933.1">
    <property type="nucleotide sequence ID" value="NZ_JACRST010000010.1"/>
</dbReference>
<gene>
    <name evidence="2" type="ORF">H8711_07915</name>
</gene>
<dbReference type="SMART" id="SM00530">
    <property type="entry name" value="HTH_XRE"/>
    <property type="match status" value="1"/>
</dbReference>
<organism evidence="2 3">
    <name type="scientific">Ligaoa zhengdingensis</name>
    <dbReference type="NCBI Taxonomy" id="2763658"/>
    <lineage>
        <taxon>Bacteria</taxon>
        <taxon>Bacillati</taxon>
        <taxon>Bacillota</taxon>
        <taxon>Clostridia</taxon>
        <taxon>Eubacteriales</taxon>
        <taxon>Oscillospiraceae</taxon>
        <taxon>Ligaoa</taxon>
    </lineage>
</organism>
<comment type="caution">
    <text evidence="2">The sequence shown here is derived from an EMBL/GenBank/DDBJ whole genome shotgun (WGS) entry which is preliminary data.</text>
</comment>
<protein>
    <submittedName>
        <fullName evidence="2">Helix-turn-helix transcriptional regulator</fullName>
    </submittedName>
</protein>
<evidence type="ECO:0000313" key="3">
    <source>
        <dbReference type="Proteomes" id="UP000653127"/>
    </source>
</evidence>
<keyword evidence="3" id="KW-1185">Reference proteome</keyword>
<proteinExistence type="predicted"/>
<dbReference type="AlphaFoldDB" id="A0A926I4V0"/>
<evidence type="ECO:0000313" key="2">
    <source>
        <dbReference type="EMBL" id="MBC8546858.1"/>
    </source>
</evidence>
<reference evidence="2" key="1">
    <citation type="submission" date="2020-08" db="EMBL/GenBank/DDBJ databases">
        <title>Genome public.</title>
        <authorList>
            <person name="Liu C."/>
            <person name="Sun Q."/>
        </authorList>
    </citation>
    <scope>NUCLEOTIDE SEQUENCE</scope>
    <source>
        <strain evidence="2">NSJ-31</strain>
    </source>
</reference>
<dbReference type="PROSITE" id="PS50943">
    <property type="entry name" value="HTH_CROC1"/>
    <property type="match status" value="1"/>
</dbReference>
<dbReference type="Proteomes" id="UP000653127">
    <property type="component" value="Unassembled WGS sequence"/>
</dbReference>
<name>A0A926I4V0_9FIRM</name>
<dbReference type="Gene3D" id="1.10.260.40">
    <property type="entry name" value="lambda repressor-like DNA-binding domains"/>
    <property type="match status" value="1"/>
</dbReference>
<dbReference type="EMBL" id="JACRST010000010">
    <property type="protein sequence ID" value="MBC8546858.1"/>
    <property type="molecule type" value="Genomic_DNA"/>
</dbReference>
<dbReference type="InterPro" id="IPR010982">
    <property type="entry name" value="Lambda_DNA-bd_dom_sf"/>
</dbReference>
<dbReference type="GO" id="GO:0003677">
    <property type="term" value="F:DNA binding"/>
    <property type="evidence" value="ECO:0007669"/>
    <property type="project" value="InterPro"/>
</dbReference>
<dbReference type="SUPFAM" id="SSF47413">
    <property type="entry name" value="lambda repressor-like DNA-binding domains"/>
    <property type="match status" value="1"/>
</dbReference>
<sequence length="74" mass="8542">MSNDCENFCRNLRRWRLERGMSVTAFARLLRISPASLRKLESGILPPKISAQLFFVLHDELGISFREMFAGPED</sequence>
<evidence type="ECO:0000259" key="1">
    <source>
        <dbReference type="PROSITE" id="PS50943"/>
    </source>
</evidence>
<dbReference type="Pfam" id="PF01381">
    <property type="entry name" value="HTH_3"/>
    <property type="match status" value="1"/>
</dbReference>
<dbReference type="InterPro" id="IPR001387">
    <property type="entry name" value="Cro/C1-type_HTH"/>
</dbReference>
<accession>A0A926I4V0</accession>
<dbReference type="CDD" id="cd00093">
    <property type="entry name" value="HTH_XRE"/>
    <property type="match status" value="1"/>
</dbReference>